<keyword evidence="6" id="KW-0810">Translation regulation</keyword>
<feature type="compositionally biased region" description="Basic residues" evidence="8">
    <location>
        <begin position="561"/>
        <end position="574"/>
    </location>
</feature>
<dbReference type="GO" id="GO:0003743">
    <property type="term" value="F:translation initiation factor activity"/>
    <property type="evidence" value="ECO:0007669"/>
    <property type="project" value="UniProtKB-KW"/>
</dbReference>
<feature type="compositionally biased region" description="Basic and acidic residues" evidence="8">
    <location>
        <begin position="506"/>
        <end position="520"/>
    </location>
</feature>
<name>A0AAV9I4C1_9RHOD</name>
<dbReference type="Proteomes" id="UP001300502">
    <property type="component" value="Unassembled WGS sequence"/>
</dbReference>
<dbReference type="GO" id="GO:0043022">
    <property type="term" value="F:ribosome binding"/>
    <property type="evidence" value="ECO:0007669"/>
    <property type="project" value="TreeGrafter"/>
</dbReference>
<dbReference type="GO" id="GO:0000049">
    <property type="term" value="F:tRNA binding"/>
    <property type="evidence" value="ECO:0007669"/>
    <property type="project" value="TreeGrafter"/>
</dbReference>
<evidence type="ECO:0000313" key="10">
    <source>
        <dbReference type="EMBL" id="KAK4523202.1"/>
    </source>
</evidence>
<organism evidence="10 11">
    <name type="scientific">Galdieria yellowstonensis</name>
    <dbReference type="NCBI Taxonomy" id="3028027"/>
    <lineage>
        <taxon>Eukaryota</taxon>
        <taxon>Rhodophyta</taxon>
        <taxon>Bangiophyceae</taxon>
        <taxon>Galdieriales</taxon>
        <taxon>Galdieriaceae</taxon>
        <taxon>Galdieria</taxon>
    </lineage>
</organism>
<evidence type="ECO:0000256" key="2">
    <source>
        <dbReference type="ARBA" id="ARBA00013819"/>
    </source>
</evidence>
<dbReference type="SUPFAM" id="SSF50978">
    <property type="entry name" value="WD40 repeat-like"/>
    <property type="match status" value="1"/>
</dbReference>
<keyword evidence="11" id="KW-1185">Reference proteome</keyword>
<dbReference type="InterPro" id="IPR013979">
    <property type="entry name" value="TIF_beta_prop-like"/>
</dbReference>
<dbReference type="AlphaFoldDB" id="A0AAV9I4C1"/>
<keyword evidence="4" id="KW-0853">WD repeat</keyword>
<gene>
    <name evidence="10" type="ORF">GAYE_PCTG44G1094</name>
</gene>
<evidence type="ECO:0000256" key="7">
    <source>
        <dbReference type="ARBA" id="ARBA00022917"/>
    </source>
</evidence>
<comment type="similarity">
    <text evidence="1">Belongs to the WD repeat EIF2A family.</text>
</comment>
<accession>A0AAV9I4C1</accession>
<proteinExistence type="inferred from homology"/>
<feature type="compositionally biased region" description="Polar residues" evidence="8">
    <location>
        <begin position="469"/>
        <end position="492"/>
    </location>
</feature>
<evidence type="ECO:0000256" key="6">
    <source>
        <dbReference type="ARBA" id="ARBA00022845"/>
    </source>
</evidence>
<evidence type="ECO:0000256" key="4">
    <source>
        <dbReference type="ARBA" id="ARBA00022574"/>
    </source>
</evidence>
<keyword evidence="3" id="KW-0396">Initiation factor</keyword>
<dbReference type="PANTHER" id="PTHR13227">
    <property type="entry name" value="EUKARYOTIC TRANSLATION INITIATION FACTOR 2A"/>
    <property type="match status" value="1"/>
</dbReference>
<feature type="region of interest" description="Disordered" evidence="8">
    <location>
        <begin position="532"/>
        <end position="586"/>
    </location>
</feature>
<feature type="region of interest" description="Disordered" evidence="8">
    <location>
        <begin position="452"/>
        <end position="520"/>
    </location>
</feature>
<evidence type="ECO:0000259" key="9">
    <source>
        <dbReference type="Pfam" id="PF08662"/>
    </source>
</evidence>
<evidence type="ECO:0000256" key="1">
    <source>
        <dbReference type="ARBA" id="ARBA00009573"/>
    </source>
</evidence>
<dbReference type="Gene3D" id="2.130.10.10">
    <property type="entry name" value="YVTN repeat-like/Quinoprotein amine dehydrogenase"/>
    <property type="match status" value="2"/>
</dbReference>
<dbReference type="InterPro" id="IPR015943">
    <property type="entry name" value="WD40/YVTN_repeat-like_dom_sf"/>
</dbReference>
<dbReference type="Pfam" id="PF08662">
    <property type="entry name" value="eIF2A"/>
    <property type="match status" value="1"/>
</dbReference>
<comment type="caution">
    <text evidence="10">The sequence shown here is derived from an EMBL/GenBank/DDBJ whole genome shotgun (WGS) entry which is preliminary data.</text>
</comment>
<dbReference type="GO" id="GO:0003729">
    <property type="term" value="F:mRNA binding"/>
    <property type="evidence" value="ECO:0007669"/>
    <property type="project" value="TreeGrafter"/>
</dbReference>
<evidence type="ECO:0000256" key="8">
    <source>
        <dbReference type="SAM" id="MobiDB-lite"/>
    </source>
</evidence>
<dbReference type="InterPro" id="IPR011387">
    <property type="entry name" value="TIF2A"/>
</dbReference>
<feature type="domain" description="Translation initiation factor beta propellor-like" evidence="9">
    <location>
        <begin position="249"/>
        <end position="444"/>
    </location>
</feature>
<protein>
    <recommendedName>
        <fullName evidence="2">Eukaryotic translation initiation factor 2A</fullName>
    </recommendedName>
</protein>
<reference evidence="10 11" key="1">
    <citation type="submission" date="2022-07" db="EMBL/GenBank/DDBJ databases">
        <title>Genome-wide signatures of adaptation to extreme environments.</title>
        <authorList>
            <person name="Cho C.H."/>
            <person name="Yoon H.S."/>
        </authorList>
    </citation>
    <scope>NUCLEOTIDE SEQUENCE [LARGE SCALE GENOMIC DNA]</scope>
    <source>
        <strain evidence="10 11">108.79 E11</strain>
    </source>
</reference>
<keyword evidence="5" id="KW-0677">Repeat</keyword>
<dbReference type="PANTHER" id="PTHR13227:SF0">
    <property type="entry name" value="EUKARYOTIC TRANSLATION INITIATION FACTOR 2A"/>
    <property type="match status" value="1"/>
</dbReference>
<dbReference type="EMBL" id="JANCYU010000012">
    <property type="protein sequence ID" value="KAK4523202.1"/>
    <property type="molecule type" value="Genomic_DNA"/>
</dbReference>
<feature type="compositionally biased region" description="Basic and acidic residues" evidence="8">
    <location>
        <begin position="575"/>
        <end position="586"/>
    </location>
</feature>
<sequence length="630" mass="70578">MEPQQFAIVVRRKTCSGIGNLCFYKQKEETTTVNGSSNDYKASTGSSTAPFLTTNVTQNMLKELKPPKSNFAATYDGKKMVAVYDVEGSSKASAIVYDTESGMETSRFGNYVTYVTFSPKGTFVQTWSRFQEKTLESPELPGCVTIWKTADGERLASFDAKNFRSDNWPCIQWTSDESLAVRKTTNQIVIHGDLDQPPLQKITVNDLKIFGVSPLADPCYVATFVPPKSSKPARVEVYKRNESSPVLAKSMFKADSCQFLWNKKATALLCWTSSDSDSSGKSYYGESFLYYGCPNKSKELQLVELPRKGPIQDVAWSPDGEHFLIVYGSMPARATLFNWLCEPLFDFGTGTRNTISFSPHGRFLCLGGFGNLPGDLEFWDVKDKKLLGRASAPCTTSFMWSPDSQYFLAATTFPRLRVDNGFKIFRYQGTLIGNFPVDDELYQVEFLDRDASKYPDRSPSPSPSPRIIGTQNAHSKNANGSTQTTTSAQNNIYRPPALRGKQPSVRLHEEEAPRPLDAKTWLRETKQAQNNKDVIVKSKNKVVGLPSSDEEEEEKVPKSQGKNKKKKKAAQKKKKEMEEKANEKGFELKEELPASVKQLMNRESFSKNVNEEKNNAMNKVVKKTANLSLE</sequence>
<evidence type="ECO:0000256" key="3">
    <source>
        <dbReference type="ARBA" id="ARBA00022540"/>
    </source>
</evidence>
<dbReference type="GO" id="GO:0006417">
    <property type="term" value="P:regulation of translation"/>
    <property type="evidence" value="ECO:0007669"/>
    <property type="project" value="UniProtKB-KW"/>
</dbReference>
<dbReference type="GO" id="GO:0022627">
    <property type="term" value="C:cytosolic small ribosomal subunit"/>
    <property type="evidence" value="ECO:0007669"/>
    <property type="project" value="TreeGrafter"/>
</dbReference>
<evidence type="ECO:0000256" key="5">
    <source>
        <dbReference type="ARBA" id="ARBA00022737"/>
    </source>
</evidence>
<keyword evidence="7" id="KW-0648">Protein biosynthesis</keyword>
<evidence type="ECO:0000313" key="11">
    <source>
        <dbReference type="Proteomes" id="UP001300502"/>
    </source>
</evidence>
<dbReference type="InterPro" id="IPR036322">
    <property type="entry name" value="WD40_repeat_dom_sf"/>
</dbReference>